<dbReference type="EMBL" id="KN832887">
    <property type="protein sequence ID" value="KIM95402.1"/>
    <property type="molecule type" value="Genomic_DNA"/>
</dbReference>
<dbReference type="OrthoDB" id="75169at2759"/>
<organism evidence="1 2">
    <name type="scientific">Oidiodendron maius (strain Zn)</name>
    <dbReference type="NCBI Taxonomy" id="913774"/>
    <lineage>
        <taxon>Eukaryota</taxon>
        <taxon>Fungi</taxon>
        <taxon>Dikarya</taxon>
        <taxon>Ascomycota</taxon>
        <taxon>Pezizomycotina</taxon>
        <taxon>Leotiomycetes</taxon>
        <taxon>Leotiomycetes incertae sedis</taxon>
        <taxon>Myxotrichaceae</taxon>
        <taxon>Oidiodendron</taxon>
    </lineage>
</organism>
<dbReference type="Proteomes" id="UP000054321">
    <property type="component" value="Unassembled WGS sequence"/>
</dbReference>
<sequence>MSISFTIVDVFSKTQFKGNPLAIVDNTADSLSETQMKIISRQFNLSETTFFSPPTVPSATYRLRSFLPDGREVFGAGHNILGVWWWLATAGFLDLSKPNSADKSNGVEEFIFHQQLGDDVLPVKVMRIARDELSSGQTGSMDSPAEISISIRQISPDFYNFHPNPAELAQSFGLTAADIGLSHDVAQNNSSKPLRPQVVSTSTTRHLLVPISSVSALNRASVQRDKLLRQLSIVDNKAYGLYLFTPMPSSPDSRGKAIYQARFFSPGMSGEDPATGSAAGPLSAYLYRHGHLDITGSVGKLTIQQGISVGRECWIDVTLSVTTIGDSEVLNVDLSGGGVKVASGEIALPSIDLHF</sequence>
<dbReference type="GO" id="GO:0016853">
    <property type="term" value="F:isomerase activity"/>
    <property type="evidence" value="ECO:0007669"/>
    <property type="project" value="TreeGrafter"/>
</dbReference>
<dbReference type="Gene3D" id="3.10.310.10">
    <property type="entry name" value="Diaminopimelate Epimerase, Chain A, domain 1"/>
    <property type="match status" value="2"/>
</dbReference>
<name>A0A0C3D0G9_OIDMZ</name>
<reference evidence="1 2" key="1">
    <citation type="submission" date="2014-04" db="EMBL/GenBank/DDBJ databases">
        <authorList>
            <consortium name="DOE Joint Genome Institute"/>
            <person name="Kuo A."/>
            <person name="Martino E."/>
            <person name="Perotto S."/>
            <person name="Kohler A."/>
            <person name="Nagy L.G."/>
            <person name="Floudas D."/>
            <person name="Copeland A."/>
            <person name="Barry K.W."/>
            <person name="Cichocki N."/>
            <person name="Veneault-Fourrey C."/>
            <person name="LaButti K."/>
            <person name="Lindquist E.A."/>
            <person name="Lipzen A."/>
            <person name="Lundell T."/>
            <person name="Morin E."/>
            <person name="Murat C."/>
            <person name="Sun H."/>
            <person name="Tunlid A."/>
            <person name="Henrissat B."/>
            <person name="Grigoriev I.V."/>
            <person name="Hibbett D.S."/>
            <person name="Martin F."/>
            <person name="Nordberg H.P."/>
            <person name="Cantor M.N."/>
            <person name="Hua S.X."/>
        </authorList>
    </citation>
    <scope>NUCLEOTIDE SEQUENCE [LARGE SCALE GENOMIC DNA]</scope>
    <source>
        <strain evidence="1 2">Zn</strain>
    </source>
</reference>
<proteinExistence type="predicted"/>
<dbReference type="HOGENOM" id="CLU_048756_0_1_1"/>
<dbReference type="Pfam" id="PF02567">
    <property type="entry name" value="PhzC-PhzF"/>
    <property type="match status" value="1"/>
</dbReference>
<dbReference type="STRING" id="913774.A0A0C3D0G9"/>
<dbReference type="InterPro" id="IPR003719">
    <property type="entry name" value="Phenazine_PhzF-like"/>
</dbReference>
<keyword evidence="2" id="KW-1185">Reference proteome</keyword>
<dbReference type="PANTHER" id="PTHR13774:SF32">
    <property type="entry name" value="ANTISENSE-ENHANCING SEQUENCE 1"/>
    <property type="match status" value="1"/>
</dbReference>
<gene>
    <name evidence="1" type="ORF">OIDMADRAFT_59872</name>
</gene>
<evidence type="ECO:0008006" key="3">
    <source>
        <dbReference type="Google" id="ProtNLM"/>
    </source>
</evidence>
<dbReference type="InParanoid" id="A0A0C3D0G9"/>
<reference evidence="2" key="2">
    <citation type="submission" date="2015-01" db="EMBL/GenBank/DDBJ databases">
        <title>Evolutionary Origins and Diversification of the Mycorrhizal Mutualists.</title>
        <authorList>
            <consortium name="DOE Joint Genome Institute"/>
            <consortium name="Mycorrhizal Genomics Consortium"/>
            <person name="Kohler A."/>
            <person name="Kuo A."/>
            <person name="Nagy L.G."/>
            <person name="Floudas D."/>
            <person name="Copeland A."/>
            <person name="Barry K.W."/>
            <person name="Cichocki N."/>
            <person name="Veneault-Fourrey C."/>
            <person name="LaButti K."/>
            <person name="Lindquist E.A."/>
            <person name="Lipzen A."/>
            <person name="Lundell T."/>
            <person name="Morin E."/>
            <person name="Murat C."/>
            <person name="Riley R."/>
            <person name="Ohm R."/>
            <person name="Sun H."/>
            <person name="Tunlid A."/>
            <person name="Henrissat B."/>
            <person name="Grigoriev I.V."/>
            <person name="Hibbett D.S."/>
            <person name="Martin F."/>
        </authorList>
    </citation>
    <scope>NUCLEOTIDE SEQUENCE [LARGE SCALE GENOMIC DNA]</scope>
    <source>
        <strain evidence="2">Zn</strain>
    </source>
</reference>
<dbReference type="AlphaFoldDB" id="A0A0C3D0G9"/>
<evidence type="ECO:0000313" key="2">
    <source>
        <dbReference type="Proteomes" id="UP000054321"/>
    </source>
</evidence>
<dbReference type="SUPFAM" id="SSF54506">
    <property type="entry name" value="Diaminopimelate epimerase-like"/>
    <property type="match status" value="1"/>
</dbReference>
<accession>A0A0C3D0G9</accession>
<protein>
    <recommendedName>
        <fullName evidence="3">Phenazine biosynthesis protein</fullName>
    </recommendedName>
</protein>
<dbReference type="PANTHER" id="PTHR13774">
    <property type="entry name" value="PHENAZINE BIOSYNTHESIS PROTEIN"/>
    <property type="match status" value="1"/>
</dbReference>
<dbReference type="GO" id="GO:0005737">
    <property type="term" value="C:cytoplasm"/>
    <property type="evidence" value="ECO:0007669"/>
    <property type="project" value="TreeGrafter"/>
</dbReference>
<evidence type="ECO:0000313" key="1">
    <source>
        <dbReference type="EMBL" id="KIM95402.1"/>
    </source>
</evidence>